<evidence type="ECO:0000259" key="1">
    <source>
        <dbReference type="PROSITE" id="PS51886"/>
    </source>
</evidence>
<proteinExistence type="predicted"/>
<evidence type="ECO:0000313" key="2">
    <source>
        <dbReference type="EMBL" id="EAS04537.2"/>
    </source>
</evidence>
<dbReference type="Proteomes" id="UP000009168">
    <property type="component" value="Unassembled WGS sequence"/>
</dbReference>
<dbReference type="PROSITE" id="PS51886">
    <property type="entry name" value="TLDC"/>
    <property type="match status" value="1"/>
</dbReference>
<dbReference type="RefSeq" id="XP_001024782.2">
    <property type="nucleotide sequence ID" value="XM_001024782.2"/>
</dbReference>
<dbReference type="Pfam" id="PF07534">
    <property type="entry name" value="TLD"/>
    <property type="match status" value="1"/>
</dbReference>
<reference evidence="3" key="1">
    <citation type="journal article" date="2006" name="PLoS Biol.">
        <title>Macronuclear genome sequence of the ciliate Tetrahymena thermophila, a model eukaryote.</title>
        <authorList>
            <person name="Eisen J.A."/>
            <person name="Coyne R.S."/>
            <person name="Wu M."/>
            <person name="Wu D."/>
            <person name="Thiagarajan M."/>
            <person name="Wortman J.R."/>
            <person name="Badger J.H."/>
            <person name="Ren Q."/>
            <person name="Amedeo P."/>
            <person name="Jones K.M."/>
            <person name="Tallon L.J."/>
            <person name="Delcher A.L."/>
            <person name="Salzberg S.L."/>
            <person name="Silva J.C."/>
            <person name="Haas B.J."/>
            <person name="Majoros W.H."/>
            <person name="Farzad M."/>
            <person name="Carlton J.M."/>
            <person name="Smith R.K. Jr."/>
            <person name="Garg J."/>
            <person name="Pearlman R.E."/>
            <person name="Karrer K.M."/>
            <person name="Sun L."/>
            <person name="Manning G."/>
            <person name="Elde N.C."/>
            <person name="Turkewitz A.P."/>
            <person name="Asai D.J."/>
            <person name="Wilkes D.E."/>
            <person name="Wang Y."/>
            <person name="Cai H."/>
            <person name="Collins K."/>
            <person name="Stewart B.A."/>
            <person name="Lee S.R."/>
            <person name="Wilamowska K."/>
            <person name="Weinberg Z."/>
            <person name="Ruzzo W.L."/>
            <person name="Wloga D."/>
            <person name="Gaertig J."/>
            <person name="Frankel J."/>
            <person name="Tsao C.-C."/>
            <person name="Gorovsky M.A."/>
            <person name="Keeling P.J."/>
            <person name="Waller R.F."/>
            <person name="Patron N.J."/>
            <person name="Cherry J.M."/>
            <person name="Stover N.A."/>
            <person name="Krieger C.J."/>
            <person name="del Toro C."/>
            <person name="Ryder H.F."/>
            <person name="Williamson S.C."/>
            <person name="Barbeau R.A."/>
            <person name="Hamilton E.P."/>
            <person name="Orias E."/>
        </authorList>
    </citation>
    <scope>NUCLEOTIDE SEQUENCE [LARGE SCALE GENOMIC DNA]</scope>
    <source>
        <strain evidence="3">SB210</strain>
    </source>
</reference>
<gene>
    <name evidence="2" type="ORF">TTHERM_00237520</name>
</gene>
<accession>I7MMB6</accession>
<dbReference type="AlphaFoldDB" id="I7MMB6"/>
<dbReference type="InParanoid" id="I7MMB6"/>
<sequence>MGCNQSRKEYSFREEEIKRLKEFFQKTANSYAETKDKNELNVQAFKDLFPENLLLGERLHEFMLKNSSSGKVDVDIFIEVLELIIRKPSNKSLSETYLKHDVVGLLSAILFPHMRKAMKKKEYINIVINYSEALDLVLTILHMLNANPDQKMNDALSRQIVDRIFPNNDTKVEFWTFGMLVKDQINLIASLIHVYFKSKFLDGTVPFLLPQMPEASKQQLVKQEQLIHLYLNNQYLLNSNQLKLLYQADVKNYNFDQFSSQLTSFAGQTFILLQFVDAKGEKYTVGGFSSQKWGSTDSLSMENYIFQLSPRYRHFYPVIENNQYSQYTKPLPTSYLFTQESYGREPGLVFGLSKDDCRIWIDGKDLSKSFVKNTEKHFKKGFLIPQTAENPQCVQIEVYGVQSDQSRKMFTYSTINNLQLNQILAGSRDLRNSLTMNLDASRTSFQKTSAYQSNTFNTPATLYRTEDETVKRSAPKTTESIYTPQSVATTTTYQTYTIPQTTTATPSYTVNVTTGTPQNYTTANSTTTTYTTTSGKLPEYKSYYAGDANYSNTTYTPVEGQRYSSQVPGQISQSYSYQVTGQRNTTVN</sequence>
<dbReference type="OMA" id="IVINYSE"/>
<organism evidence="2 3">
    <name type="scientific">Tetrahymena thermophila (strain SB210)</name>
    <dbReference type="NCBI Taxonomy" id="312017"/>
    <lineage>
        <taxon>Eukaryota</taxon>
        <taxon>Sar</taxon>
        <taxon>Alveolata</taxon>
        <taxon>Ciliophora</taxon>
        <taxon>Intramacronucleata</taxon>
        <taxon>Oligohymenophorea</taxon>
        <taxon>Hymenostomatida</taxon>
        <taxon>Tetrahymenina</taxon>
        <taxon>Tetrahymenidae</taxon>
        <taxon>Tetrahymena</taxon>
    </lineage>
</organism>
<dbReference type="EMBL" id="GG662443">
    <property type="protein sequence ID" value="EAS04537.2"/>
    <property type="molecule type" value="Genomic_DNA"/>
</dbReference>
<dbReference type="GeneID" id="7829181"/>
<dbReference type="SMART" id="SM00584">
    <property type="entry name" value="TLDc"/>
    <property type="match status" value="1"/>
</dbReference>
<dbReference type="OrthoDB" id="26679at2759"/>
<dbReference type="KEGG" id="tet:TTHERM_00237520"/>
<dbReference type="HOGENOM" id="CLU_464254_0_0_1"/>
<dbReference type="Gene3D" id="1.10.238.10">
    <property type="entry name" value="EF-hand"/>
    <property type="match status" value="1"/>
</dbReference>
<dbReference type="STRING" id="312017.I7MMB6"/>
<dbReference type="InterPro" id="IPR006571">
    <property type="entry name" value="TLDc_dom"/>
</dbReference>
<name>I7MMB6_TETTS</name>
<protein>
    <submittedName>
        <fullName evidence="2">TLD protein</fullName>
    </submittedName>
</protein>
<keyword evidence="3" id="KW-1185">Reference proteome</keyword>
<feature type="domain" description="TLDc" evidence="1">
    <location>
        <begin position="219"/>
        <end position="402"/>
    </location>
</feature>
<dbReference type="eggNOG" id="ENOG502SR9X">
    <property type="taxonomic scope" value="Eukaryota"/>
</dbReference>
<evidence type="ECO:0000313" key="3">
    <source>
        <dbReference type="Proteomes" id="UP000009168"/>
    </source>
</evidence>